<feature type="transmembrane region" description="Helical" evidence="1">
    <location>
        <begin position="383"/>
        <end position="407"/>
    </location>
</feature>
<dbReference type="Gene3D" id="3.30.2090.10">
    <property type="entry name" value="Multidrug efflux transporter AcrB TolC docking domain, DN and DC subdomains"/>
    <property type="match status" value="2"/>
</dbReference>
<gene>
    <name evidence="2" type="ORF">SAMN05216225_100452</name>
</gene>
<evidence type="ECO:0000256" key="1">
    <source>
        <dbReference type="SAM" id="Phobius"/>
    </source>
</evidence>
<keyword evidence="1" id="KW-0472">Membrane</keyword>
<evidence type="ECO:0000313" key="3">
    <source>
        <dbReference type="Proteomes" id="UP000183988"/>
    </source>
</evidence>
<keyword evidence="1" id="KW-0812">Transmembrane</keyword>
<proteinExistence type="predicted"/>
<dbReference type="EMBL" id="FQVW01000004">
    <property type="protein sequence ID" value="SHF76660.1"/>
    <property type="molecule type" value="Genomic_DNA"/>
</dbReference>
<feature type="transmembrane region" description="Helical" evidence="1">
    <location>
        <begin position="357"/>
        <end position="377"/>
    </location>
</feature>
<dbReference type="SUPFAM" id="SSF82866">
    <property type="entry name" value="Multidrug efflux transporter AcrB transmembrane domain"/>
    <property type="match status" value="2"/>
</dbReference>
<dbReference type="Proteomes" id="UP000183988">
    <property type="component" value="Unassembled WGS sequence"/>
</dbReference>
<name>A0A1M5EBW9_9BACI</name>
<dbReference type="SUPFAM" id="SSF82714">
    <property type="entry name" value="Multidrug efflux transporter AcrB TolC docking domain, DN and DC subdomains"/>
    <property type="match status" value="2"/>
</dbReference>
<feature type="transmembrane region" description="Helical" evidence="1">
    <location>
        <begin position="12"/>
        <end position="33"/>
    </location>
</feature>
<sequence length="1021" mass="110139">MRLVKTSVKRPVGVIMIVLAIIALGVVSLRSLAVDLFPKIDLPIAVVATPYSDAAPEDIENLISRPIESSISSVEGVNTIQSQSQSGASLVLIMFNNGVDLDQALLDIRERVDQIKGFLPQQAGDPNIMRFNPDQMPVMWVGLTGDDAATLTNVANDQIVPYFERQGGVASVTVEGAKTREIQLVLDEAKLQQYGVNAQSIMQALSSQNRSASVGTVEKGNKDLQLRVSGTFESIDDIKQTILQTQTGATIHVEDVADVNDSYKKDTGLTLVNGEQSLVLSIMKKTDGNTVEVATNVKDGIADLSTDLPEGVELEVVIDTSEFIEMSIDSVVKNILIGGVISLFVLLLFLRSIRATIVIGASIPIAIISTFTLMYFTGETLNVLTLGGLALGLGMMVDSSIVILENIYSYRQRGYNLVDSAIKGASELAPAVIASTTTTLVVFLPIVFVQGIASDLFTPLALAVAFSLIASLVVAVTLVPMLSSKLLSKAMDNHGRRYWFNRFLEKVGNGYSGVLKWALKHRKTTVGGTILAIVLSLGLIPFIGAEFIPGADQGQMQIQVETEPGTSLDKTEKLVEQVNEKLVEYEDLIETSFVSVGGGGMGMGSANGASYTIQLIPSTERDVSTNEVVQDLTEDLQGIAGAEITVGAMDGGMSMGDPISIQLNGPEHEVLRDLAEEVVDTIATVNGVHNPSTAASEGIPQMTIEIDKEKAAMYGLTQDQILSQISLLFTGQVATQYREEGTEMDVTLMYPEEKRSTINDLQDMKIQTPTGAVIPLDEVAGFVERQGPVSLLRQNQQPQMNVSTDIADRDLASVVSDIESILEDMQFPEGYTYSMGGQAEDMAESFADLALALIFSIFLVYAVMAIQFENFLFPFIIMFSLPATVVGVMLGLFVTDLPLSIPGFIGIIMLAGIVVNNSIVLVDYINILRRRGMERFEAIVEAGKSRLRPILMTTLTTVLAMVPLGLALGEGAEMQQPLAVTIIFGLGVSTIFTLVLIPVVYSLFDDLTGKFTRRKKKEKEA</sequence>
<dbReference type="Pfam" id="PF00873">
    <property type="entry name" value="ACR_tran"/>
    <property type="match status" value="1"/>
</dbReference>
<dbReference type="PRINTS" id="PR00702">
    <property type="entry name" value="ACRIFLAVINRP"/>
</dbReference>
<feature type="transmembrane region" description="Helical" evidence="1">
    <location>
        <begin position="871"/>
        <end position="895"/>
    </location>
</feature>
<keyword evidence="3" id="KW-1185">Reference proteome</keyword>
<evidence type="ECO:0000313" key="2">
    <source>
        <dbReference type="EMBL" id="SHF76660.1"/>
    </source>
</evidence>
<dbReference type="SUPFAM" id="SSF82693">
    <property type="entry name" value="Multidrug efflux transporter AcrB pore domain, PN1, PN2, PC1 and PC2 subdomains"/>
    <property type="match status" value="3"/>
</dbReference>
<dbReference type="PANTHER" id="PTHR32063">
    <property type="match status" value="1"/>
</dbReference>
<accession>A0A1M5EBW9</accession>
<dbReference type="RefSeq" id="WP_072888301.1">
    <property type="nucleotide sequence ID" value="NZ_FQVW01000004.1"/>
</dbReference>
<feature type="transmembrane region" description="Helical" evidence="1">
    <location>
        <begin position="460"/>
        <end position="482"/>
    </location>
</feature>
<dbReference type="OrthoDB" id="9757876at2"/>
<feature type="transmembrane region" description="Helical" evidence="1">
    <location>
        <begin position="978"/>
        <end position="1004"/>
    </location>
</feature>
<feature type="transmembrane region" description="Helical" evidence="1">
    <location>
        <begin position="947"/>
        <end position="966"/>
    </location>
</feature>
<dbReference type="GO" id="GO:0042910">
    <property type="term" value="F:xenobiotic transmembrane transporter activity"/>
    <property type="evidence" value="ECO:0007669"/>
    <property type="project" value="TreeGrafter"/>
</dbReference>
<dbReference type="Gene3D" id="3.30.70.1430">
    <property type="entry name" value="Multidrug efflux transporter AcrB pore domain"/>
    <property type="match status" value="2"/>
</dbReference>
<organism evidence="2 3">
    <name type="scientific">Ornithinibacillus halophilus</name>
    <dbReference type="NCBI Taxonomy" id="930117"/>
    <lineage>
        <taxon>Bacteria</taxon>
        <taxon>Bacillati</taxon>
        <taxon>Bacillota</taxon>
        <taxon>Bacilli</taxon>
        <taxon>Bacillales</taxon>
        <taxon>Bacillaceae</taxon>
        <taxon>Ornithinibacillus</taxon>
    </lineage>
</organism>
<dbReference type="AlphaFoldDB" id="A0A1M5EBW9"/>
<feature type="transmembrane region" description="Helical" evidence="1">
    <location>
        <begin position="901"/>
        <end position="926"/>
    </location>
</feature>
<dbReference type="Gene3D" id="3.30.70.1440">
    <property type="entry name" value="Multidrug efflux transporter AcrB pore domain"/>
    <property type="match status" value="1"/>
</dbReference>
<feature type="transmembrane region" description="Helical" evidence="1">
    <location>
        <begin position="526"/>
        <end position="548"/>
    </location>
</feature>
<dbReference type="GO" id="GO:0005886">
    <property type="term" value="C:plasma membrane"/>
    <property type="evidence" value="ECO:0007669"/>
    <property type="project" value="TreeGrafter"/>
</dbReference>
<feature type="transmembrane region" description="Helical" evidence="1">
    <location>
        <begin position="846"/>
        <end position="864"/>
    </location>
</feature>
<dbReference type="PANTHER" id="PTHR32063:SF0">
    <property type="entry name" value="SWARMING MOTILITY PROTEIN SWRC"/>
    <property type="match status" value="1"/>
</dbReference>
<dbReference type="InterPro" id="IPR027463">
    <property type="entry name" value="AcrB_DN_DC_subdom"/>
</dbReference>
<protein>
    <submittedName>
        <fullName evidence="2">Hydrophobic/amphiphilic exporter-1, HAE1 family</fullName>
    </submittedName>
</protein>
<feature type="transmembrane region" description="Helical" evidence="1">
    <location>
        <begin position="331"/>
        <end position="350"/>
    </location>
</feature>
<keyword evidence="1" id="KW-1133">Transmembrane helix</keyword>
<feature type="transmembrane region" description="Helical" evidence="1">
    <location>
        <begin position="428"/>
        <end position="448"/>
    </location>
</feature>
<dbReference type="STRING" id="930117.SAMN05216225_100452"/>
<dbReference type="Gene3D" id="1.20.1640.10">
    <property type="entry name" value="Multidrug efflux transporter AcrB transmembrane domain"/>
    <property type="match status" value="2"/>
</dbReference>
<reference evidence="2 3" key="1">
    <citation type="submission" date="2016-11" db="EMBL/GenBank/DDBJ databases">
        <authorList>
            <person name="Jaros S."/>
            <person name="Januszkiewicz K."/>
            <person name="Wedrychowicz H."/>
        </authorList>
    </citation>
    <scope>NUCLEOTIDE SEQUENCE [LARGE SCALE GENOMIC DNA]</scope>
    <source>
        <strain evidence="2 3">IBRC-M 10683</strain>
    </source>
</reference>
<dbReference type="Gene3D" id="3.30.70.1320">
    <property type="entry name" value="Multidrug efflux transporter AcrB pore domain like"/>
    <property type="match status" value="1"/>
</dbReference>
<dbReference type="InterPro" id="IPR001036">
    <property type="entry name" value="Acrflvin-R"/>
</dbReference>